<dbReference type="AlphaFoldDB" id="A0A085GPN2"/>
<keyword evidence="1 2" id="KW-0413">Isomerase</keyword>
<dbReference type="NCBIfam" id="NF043033">
    <property type="entry name" value="OxoTetrIsom"/>
    <property type="match status" value="1"/>
</dbReference>
<evidence type="ECO:0000313" key="5">
    <source>
        <dbReference type="EMBL" id="KFC85677.1"/>
    </source>
</evidence>
<dbReference type="InterPro" id="IPR013022">
    <property type="entry name" value="Xyl_isomerase-like_TIM-brl"/>
</dbReference>
<dbReference type="GeneID" id="78381020"/>
<dbReference type="FunFam" id="3.20.20.150:FF:000007">
    <property type="entry name" value="Hydroxypyruvate isomerase"/>
    <property type="match status" value="1"/>
</dbReference>
<dbReference type="Pfam" id="PF01261">
    <property type="entry name" value="AP_endonuc_2"/>
    <property type="match status" value="1"/>
</dbReference>
<evidence type="ECO:0000256" key="1">
    <source>
        <dbReference type="ARBA" id="ARBA00023235"/>
    </source>
</evidence>
<dbReference type="Proteomes" id="UP000028640">
    <property type="component" value="Unassembled WGS sequence"/>
</dbReference>
<organism evidence="5 6">
    <name type="scientific">Ewingella americana (strain ATCC 33852 / DSM 4580 / CCUG 14506 / JCM 5911 / LMG 7869 / NCTC 12157 / CDC 1468-78)</name>
    <dbReference type="NCBI Taxonomy" id="910964"/>
    <lineage>
        <taxon>Bacteria</taxon>
        <taxon>Pseudomonadati</taxon>
        <taxon>Pseudomonadota</taxon>
        <taxon>Gammaproteobacteria</taxon>
        <taxon>Enterobacterales</taxon>
        <taxon>Yersiniaceae</taxon>
        <taxon>Ewingella</taxon>
    </lineage>
</organism>
<comment type="similarity">
    <text evidence="2">Belongs to the hyi family.</text>
</comment>
<dbReference type="GO" id="GO:0046487">
    <property type="term" value="P:glyoxylate metabolic process"/>
    <property type="evidence" value="ECO:0007669"/>
    <property type="project" value="TreeGrafter"/>
</dbReference>
<feature type="active site" description="Proton donor/acceptor" evidence="3">
    <location>
        <position position="240"/>
    </location>
</feature>
<dbReference type="InterPro" id="IPR053398">
    <property type="entry name" value="HPT_OtnI_isomerases"/>
</dbReference>
<evidence type="ECO:0000256" key="3">
    <source>
        <dbReference type="PIRSR" id="PIRSR006241-50"/>
    </source>
</evidence>
<dbReference type="PANTHER" id="PTHR43489:SF13">
    <property type="entry name" value="HYDROXYPYRUVATE ISOMERASE"/>
    <property type="match status" value="1"/>
</dbReference>
<comment type="caution">
    <text evidence="5">The sequence shown here is derived from an EMBL/GenBank/DDBJ whole genome shotgun (WGS) entry which is preliminary data.</text>
</comment>
<dbReference type="InterPro" id="IPR026040">
    <property type="entry name" value="HyI-like"/>
</dbReference>
<dbReference type="PANTHER" id="PTHR43489">
    <property type="entry name" value="ISOMERASE"/>
    <property type="match status" value="1"/>
</dbReference>
<dbReference type="PIRSF" id="PIRSF006241">
    <property type="entry name" value="HyI"/>
    <property type="match status" value="1"/>
</dbReference>
<evidence type="ECO:0000259" key="4">
    <source>
        <dbReference type="Pfam" id="PF01261"/>
    </source>
</evidence>
<dbReference type="eggNOG" id="COG3622">
    <property type="taxonomic scope" value="Bacteria"/>
</dbReference>
<dbReference type="RefSeq" id="WP_034786859.1">
    <property type="nucleotide sequence ID" value="NZ_JMPJ01000017.1"/>
</dbReference>
<dbReference type="EC" id="5.3.1.22" evidence="5"/>
<name>A0A085GPN2_EWIA3</name>
<reference evidence="5 6" key="1">
    <citation type="submission" date="2014-05" db="EMBL/GenBank/DDBJ databases">
        <title>ATOL: Assembling a taxonomically balanced genome-scale reconstruction of the evolutionary history of the Enterobacteriaceae.</title>
        <authorList>
            <person name="Plunkett G.III."/>
            <person name="Neeno-Eckwall E.C."/>
            <person name="Glasner J.D."/>
            <person name="Perna N.T."/>
        </authorList>
    </citation>
    <scope>NUCLEOTIDE SEQUENCE [LARGE SCALE GENOMIC DNA]</scope>
    <source>
        <strain evidence="5 6">ATCC 33852</strain>
    </source>
</reference>
<protein>
    <submittedName>
        <fullName evidence="5">Hydroxypyruvate isomerase</fullName>
        <ecNumber evidence="5">5.3.1.22</ecNumber>
    </submittedName>
</protein>
<feature type="active site" description="Proton donor/acceptor" evidence="3">
    <location>
        <position position="143"/>
    </location>
</feature>
<dbReference type="SUPFAM" id="SSF51658">
    <property type="entry name" value="Xylose isomerase-like"/>
    <property type="match status" value="1"/>
</dbReference>
<dbReference type="InterPro" id="IPR017643">
    <property type="entry name" value="Hydroxypyruvate_isomerase"/>
</dbReference>
<dbReference type="EMBL" id="JMPJ01000017">
    <property type="protein sequence ID" value="KFC85677.1"/>
    <property type="molecule type" value="Genomic_DNA"/>
</dbReference>
<evidence type="ECO:0000313" key="6">
    <source>
        <dbReference type="Proteomes" id="UP000028640"/>
    </source>
</evidence>
<dbReference type="GO" id="GO:0008903">
    <property type="term" value="F:hydroxypyruvate isomerase activity"/>
    <property type="evidence" value="ECO:0007669"/>
    <property type="project" value="UniProtKB-EC"/>
</dbReference>
<dbReference type="Gene3D" id="3.20.20.150">
    <property type="entry name" value="Divalent-metal-dependent TIM barrel enzymes"/>
    <property type="match status" value="1"/>
</dbReference>
<dbReference type="NCBIfam" id="TIGR03234">
    <property type="entry name" value="OH-pyruv-isom"/>
    <property type="match status" value="1"/>
</dbReference>
<accession>A0A085GPN2</accession>
<keyword evidence="6" id="KW-1185">Reference proteome</keyword>
<dbReference type="InterPro" id="IPR036237">
    <property type="entry name" value="Xyl_isomerase-like_sf"/>
</dbReference>
<proteinExistence type="inferred from homology"/>
<feature type="domain" description="Xylose isomerase-like TIM barrel" evidence="4">
    <location>
        <begin position="21"/>
        <end position="255"/>
    </location>
</feature>
<dbReference type="InterPro" id="IPR050417">
    <property type="entry name" value="Sugar_Epim/Isomerase"/>
</dbReference>
<keyword evidence="5" id="KW-0670">Pyruvate</keyword>
<dbReference type="OrthoDB" id="9786584at2"/>
<evidence type="ECO:0000256" key="2">
    <source>
        <dbReference type="PIRNR" id="PIRNR006241"/>
    </source>
</evidence>
<gene>
    <name evidence="5" type="primary">hyi</name>
    <name evidence="5" type="ORF">GEAM_0149</name>
</gene>
<sequence length="259" mass="28845">MSRFAANLSMLFIDVDFLARFAQAKACGFSAVEYISPYEYPAEVIQAELAEHGLSQVLFNLPVGNWAEGERGIACLPGRVDEFRQGVSQAIRYAKALNCPQVNCLAGKVPAGSDQQLIENTLVTNLRFAADALAKENIRLLIEPINNLDMPGFYLNTSRQALALIEQVGSKNLWLQYDIYHMQRMEGELIQTLRNHLSQIAHIQVADNPGRHEPGTGEINFDNIFSALDQMGYSGWIGCEYNPQGDTAAGLSWLNHRQR</sequence>
<dbReference type="STRING" id="910964.GEAM_0149"/>